<proteinExistence type="predicted"/>
<gene>
    <name evidence="2" type="ORF">QPX54_06525</name>
</gene>
<dbReference type="RefSeq" id="WP_284589706.1">
    <property type="nucleotide sequence ID" value="NZ_JASNVP010000005.1"/>
</dbReference>
<feature type="compositionally biased region" description="Acidic residues" evidence="1">
    <location>
        <begin position="157"/>
        <end position="188"/>
    </location>
</feature>
<feature type="region of interest" description="Disordered" evidence="1">
    <location>
        <begin position="153"/>
        <end position="207"/>
    </location>
</feature>
<protein>
    <recommendedName>
        <fullName evidence="4">Phage major capsid protein</fullName>
    </recommendedName>
</protein>
<evidence type="ECO:0000256" key="1">
    <source>
        <dbReference type="SAM" id="MobiDB-lite"/>
    </source>
</evidence>
<comment type="caution">
    <text evidence="2">The sequence shown here is derived from an EMBL/GenBank/DDBJ whole genome shotgun (WGS) entry which is preliminary data.</text>
</comment>
<dbReference type="EMBL" id="JASNVP010000005">
    <property type="protein sequence ID" value="MDK4326168.1"/>
    <property type="molecule type" value="Genomic_DNA"/>
</dbReference>
<reference evidence="2" key="1">
    <citation type="submission" date="2023-05" db="EMBL/GenBank/DDBJ databases">
        <title>Metabolic capabilities are highly conserved among human nasal-associated Corynebacterium species in pangenomic analyses.</title>
        <authorList>
            <person name="Tran T.H."/>
            <person name="Roberts A.Q."/>
            <person name="Escapa I.F."/>
            <person name="Gao W."/>
            <person name="Conlan S."/>
            <person name="Kong H."/>
            <person name="Segre J.A."/>
            <person name="Kelly M.S."/>
            <person name="Lemon K.P."/>
        </authorList>
    </citation>
    <scope>NUCLEOTIDE SEQUENCE</scope>
    <source>
        <strain evidence="2">KPL2654</strain>
    </source>
</reference>
<evidence type="ECO:0008006" key="4">
    <source>
        <dbReference type="Google" id="ProtNLM"/>
    </source>
</evidence>
<dbReference type="Proteomes" id="UP001226160">
    <property type="component" value="Unassembled WGS sequence"/>
</dbReference>
<name>A0AAP4FA45_9CORY</name>
<sequence>MNRHINGMVLPWNTPGKTSSGSLKVNASAITYPDNPREIKLLRDHSNQPGYTPVGYATSVEEKEDGLFMSFAIGKTEDGDRALTDVTEGIRDAFSVELVDVERENDTVTAAHLTAVALVAIPAFSAARVEPITPTEGAQAVAFSAKQCQITASQNIDADDADDSDEDDEPESDEDSPTTPDTDEEEDTPMDKTTAARAPQGLNAINEKPALTFSQAIDTIKHVRMGTETPEMTAALADIKRSANPAISAPAWLGKLWDGTEYSRRIVPTFTQKTLTDLEAVGWRWKKKPEVADYEGDKAEIPTGTVSTEEVKMKANRMAAGHDIDRAYFDFNRSDFLQAFFQARVNDYAYKTDIKAAQFAVAEAKKGKAITGAEPDLLHAAARARMEVELRVHQEPDTYLVNPKTMFGLFKITNLDNPAYLDLLGVDPKKFVSSEHVPENTLIAYPKQALSWYELAGSPIRVDAQRLDHGGIDSAVFGYWAALSTHPDAVVSVSIAPATAGDSSGDQVAA</sequence>
<evidence type="ECO:0000313" key="3">
    <source>
        <dbReference type="Proteomes" id="UP001226160"/>
    </source>
</evidence>
<dbReference type="AlphaFoldDB" id="A0AAP4FA45"/>
<organism evidence="2 3">
    <name type="scientific">Corynebacterium propinquum</name>
    <dbReference type="NCBI Taxonomy" id="43769"/>
    <lineage>
        <taxon>Bacteria</taxon>
        <taxon>Bacillati</taxon>
        <taxon>Actinomycetota</taxon>
        <taxon>Actinomycetes</taxon>
        <taxon>Mycobacteriales</taxon>
        <taxon>Corynebacteriaceae</taxon>
        <taxon>Corynebacterium</taxon>
    </lineage>
</organism>
<accession>A0AAP4FA45</accession>
<evidence type="ECO:0000313" key="2">
    <source>
        <dbReference type="EMBL" id="MDK4326168.1"/>
    </source>
</evidence>